<feature type="transmembrane region" description="Helical" evidence="1">
    <location>
        <begin position="59"/>
        <end position="80"/>
    </location>
</feature>
<gene>
    <name evidence="2" type="ORF">SAMN05216174_103124</name>
</gene>
<protein>
    <submittedName>
        <fullName evidence="2">Uncharacterized protein</fullName>
    </submittedName>
</protein>
<feature type="transmembrane region" description="Helical" evidence="1">
    <location>
        <begin position="92"/>
        <end position="115"/>
    </location>
</feature>
<dbReference type="RefSeq" id="WP_091449418.1">
    <property type="nucleotide sequence ID" value="NZ_FMZZ01000003.1"/>
</dbReference>
<dbReference type="AlphaFoldDB" id="A0A1G6N086"/>
<evidence type="ECO:0000313" key="2">
    <source>
        <dbReference type="EMBL" id="SDC61222.1"/>
    </source>
</evidence>
<organism evidence="2 3">
    <name type="scientific">Actinokineospora iranica</name>
    <dbReference type="NCBI Taxonomy" id="1271860"/>
    <lineage>
        <taxon>Bacteria</taxon>
        <taxon>Bacillati</taxon>
        <taxon>Actinomycetota</taxon>
        <taxon>Actinomycetes</taxon>
        <taxon>Pseudonocardiales</taxon>
        <taxon>Pseudonocardiaceae</taxon>
        <taxon>Actinokineospora</taxon>
    </lineage>
</organism>
<evidence type="ECO:0000256" key="1">
    <source>
        <dbReference type="SAM" id="Phobius"/>
    </source>
</evidence>
<proteinExistence type="predicted"/>
<keyword evidence="1" id="KW-0812">Transmembrane</keyword>
<dbReference type="InterPro" id="IPR045590">
    <property type="entry name" value="DUF6463"/>
</dbReference>
<keyword evidence="3" id="KW-1185">Reference proteome</keyword>
<accession>A0A1G6N086</accession>
<reference evidence="3" key="1">
    <citation type="submission" date="2016-10" db="EMBL/GenBank/DDBJ databases">
        <authorList>
            <person name="Varghese N."/>
            <person name="Submissions S."/>
        </authorList>
    </citation>
    <scope>NUCLEOTIDE SEQUENCE [LARGE SCALE GENOMIC DNA]</scope>
    <source>
        <strain evidence="3">IBRC-M 10403</strain>
    </source>
</reference>
<name>A0A1G6N086_9PSEU</name>
<keyword evidence="1" id="KW-1133">Transmembrane helix</keyword>
<sequence>MNSVNITRTAGWIAIVGGFAHLVVSAIARSQVWSDIAGGGVWNTVTLDPGAARLAAAEAFWLTPGSFAMPLLLFGAYVLWSARQGHRVPAAFGWAILVWGAIAVVLLPVSPGWLIPLVGGLLVAGDRSRVTA</sequence>
<evidence type="ECO:0000313" key="3">
    <source>
        <dbReference type="Proteomes" id="UP000199501"/>
    </source>
</evidence>
<feature type="transmembrane region" description="Helical" evidence="1">
    <location>
        <begin position="12"/>
        <end position="32"/>
    </location>
</feature>
<dbReference type="OrthoDB" id="3574450at2"/>
<dbReference type="Pfam" id="PF20064">
    <property type="entry name" value="DUF6463"/>
    <property type="match status" value="1"/>
</dbReference>
<dbReference type="Proteomes" id="UP000199501">
    <property type="component" value="Unassembled WGS sequence"/>
</dbReference>
<keyword evidence="1" id="KW-0472">Membrane</keyword>
<dbReference type="EMBL" id="FMZZ01000003">
    <property type="protein sequence ID" value="SDC61222.1"/>
    <property type="molecule type" value="Genomic_DNA"/>
</dbReference>